<dbReference type="GO" id="GO:0005634">
    <property type="term" value="C:nucleus"/>
    <property type="evidence" value="ECO:0007669"/>
    <property type="project" value="UniProtKB-SubCell"/>
</dbReference>
<keyword evidence="3" id="KW-0238">DNA-binding</keyword>
<dbReference type="InterPro" id="IPR036093">
    <property type="entry name" value="NAC_dom_sf"/>
</dbReference>
<feature type="domain" description="NAC" evidence="8">
    <location>
        <begin position="9"/>
        <end position="159"/>
    </location>
</feature>
<dbReference type="GO" id="GO:0006355">
    <property type="term" value="P:regulation of DNA-templated transcription"/>
    <property type="evidence" value="ECO:0007669"/>
    <property type="project" value="InterPro"/>
</dbReference>
<dbReference type="AlphaFoldDB" id="A0AAD6ETP9"/>
<evidence type="ECO:0000256" key="2">
    <source>
        <dbReference type="ARBA" id="ARBA00023015"/>
    </source>
</evidence>
<evidence type="ECO:0000256" key="4">
    <source>
        <dbReference type="ARBA" id="ARBA00023163"/>
    </source>
</evidence>
<dbReference type="Proteomes" id="UP001210211">
    <property type="component" value="Unassembled WGS sequence"/>
</dbReference>
<accession>A0AAD6ETP9</accession>
<dbReference type="SUPFAM" id="SSF101941">
    <property type="entry name" value="NAC domain"/>
    <property type="match status" value="1"/>
</dbReference>
<evidence type="ECO:0000313" key="10">
    <source>
        <dbReference type="Proteomes" id="UP001210211"/>
    </source>
</evidence>
<keyword evidence="7" id="KW-0472">Membrane</keyword>
<comment type="caution">
    <text evidence="9">The sequence shown here is derived from an EMBL/GenBank/DDBJ whole genome shotgun (WGS) entry which is preliminary data.</text>
</comment>
<keyword evidence="2" id="KW-0805">Transcription regulation</keyword>
<evidence type="ECO:0000259" key="8">
    <source>
        <dbReference type="PROSITE" id="PS51005"/>
    </source>
</evidence>
<evidence type="ECO:0000256" key="3">
    <source>
        <dbReference type="ARBA" id="ARBA00023125"/>
    </source>
</evidence>
<keyword evidence="10" id="KW-1185">Reference proteome</keyword>
<dbReference type="EMBL" id="JAMRDG010000001">
    <property type="protein sequence ID" value="KAJ3700704.1"/>
    <property type="molecule type" value="Genomic_DNA"/>
</dbReference>
<evidence type="ECO:0000313" key="9">
    <source>
        <dbReference type="EMBL" id="KAJ3700704.1"/>
    </source>
</evidence>
<comment type="subcellular location">
    <subcellularLocation>
        <location evidence="1">Nucleus</location>
    </subcellularLocation>
</comment>
<dbReference type="FunFam" id="2.170.150.80:FF:000002">
    <property type="entry name" value="Nac domain-containing protein 86"/>
    <property type="match status" value="1"/>
</dbReference>
<dbReference type="Pfam" id="PF02365">
    <property type="entry name" value="NAM"/>
    <property type="match status" value="1"/>
</dbReference>
<gene>
    <name evidence="9" type="ORF">LUZ61_004409</name>
</gene>
<keyword evidence="7" id="KW-1133">Transmembrane helix</keyword>
<dbReference type="Gene3D" id="2.170.150.80">
    <property type="entry name" value="NAC domain"/>
    <property type="match status" value="1"/>
</dbReference>
<dbReference type="PANTHER" id="PTHR31744">
    <property type="entry name" value="PROTEIN CUP-SHAPED COTYLEDON 2-RELATED"/>
    <property type="match status" value="1"/>
</dbReference>
<feature type="compositionally biased region" description="Low complexity" evidence="6">
    <location>
        <begin position="204"/>
        <end position="213"/>
    </location>
</feature>
<feature type="compositionally biased region" description="Polar residues" evidence="6">
    <location>
        <begin position="193"/>
        <end position="203"/>
    </location>
</feature>
<protein>
    <recommendedName>
        <fullName evidence="8">NAC domain-containing protein</fullName>
    </recommendedName>
</protein>
<proteinExistence type="predicted"/>
<feature type="region of interest" description="Disordered" evidence="6">
    <location>
        <begin position="161"/>
        <end position="216"/>
    </location>
</feature>
<feature type="transmembrane region" description="Helical" evidence="7">
    <location>
        <begin position="408"/>
        <end position="431"/>
    </location>
</feature>
<evidence type="ECO:0000256" key="7">
    <source>
        <dbReference type="SAM" id="Phobius"/>
    </source>
</evidence>
<evidence type="ECO:0000256" key="6">
    <source>
        <dbReference type="SAM" id="MobiDB-lite"/>
    </source>
</evidence>
<name>A0AAD6ETP9_9POAL</name>
<evidence type="ECO:0000256" key="5">
    <source>
        <dbReference type="ARBA" id="ARBA00023242"/>
    </source>
</evidence>
<sequence>MNSLSDLSLPLGYGFHPTDLELISYYLKRKVHGLKFDVDIIPVLDIYKHEPWDLPSKSPVPTRDSTWHFFTPRDRKYPNGFRSNRATQAGYWKSTGKDRNIRHANQIIGTKKTLVFHKGRPPTGKRTEWIMHEFYLHENECKNAPDLKELFAICRVTKRDGFSSDADTSAPPEAVRDEQEQLNRGTAEPIICDNSSSLSETIDTSNNTNNSNNHQQDDMENWLQELFDPNFSGTPLVGELCGTEPVVVTSAIPKPEPKYYSPGEGSEDENKFLLQEDLQSILGTSFDENTQNLKFLDDETTGPNFANSSNFVNYINEDDETGIVIRKRSRIISYDNPNDNEVSNINKYKLKSKLQVHLCKMEEKGLETANFVPKDGLVGEFEDTEKIKGKGGDVLKSSAPKRGKRRGFLGAGTFILSALLVGGVAALFCFISNNRAVAS</sequence>
<keyword evidence="4" id="KW-0804">Transcription</keyword>
<reference evidence="9 10" key="1">
    <citation type="journal article" date="2022" name="Cell">
        <title>Repeat-based holocentromeres influence genome architecture and karyotype evolution.</title>
        <authorList>
            <person name="Hofstatter P.G."/>
            <person name="Thangavel G."/>
            <person name="Lux T."/>
            <person name="Neumann P."/>
            <person name="Vondrak T."/>
            <person name="Novak P."/>
            <person name="Zhang M."/>
            <person name="Costa L."/>
            <person name="Castellani M."/>
            <person name="Scott A."/>
            <person name="Toegelov H."/>
            <person name="Fuchs J."/>
            <person name="Mata-Sucre Y."/>
            <person name="Dias Y."/>
            <person name="Vanzela A.L.L."/>
            <person name="Huettel B."/>
            <person name="Almeida C.C.S."/>
            <person name="Simkova H."/>
            <person name="Souza G."/>
            <person name="Pedrosa-Harand A."/>
            <person name="Macas J."/>
            <person name="Mayer K.F.X."/>
            <person name="Houben A."/>
            <person name="Marques A."/>
        </authorList>
    </citation>
    <scope>NUCLEOTIDE SEQUENCE [LARGE SCALE GENOMIC DNA]</scope>
    <source>
        <strain evidence="9">RhyTen1mFocal</strain>
    </source>
</reference>
<evidence type="ECO:0000256" key="1">
    <source>
        <dbReference type="ARBA" id="ARBA00004123"/>
    </source>
</evidence>
<dbReference type="GO" id="GO:0003677">
    <property type="term" value="F:DNA binding"/>
    <property type="evidence" value="ECO:0007669"/>
    <property type="project" value="UniProtKB-KW"/>
</dbReference>
<keyword evidence="5" id="KW-0539">Nucleus</keyword>
<dbReference type="InterPro" id="IPR003441">
    <property type="entry name" value="NAC-dom"/>
</dbReference>
<organism evidence="9 10">
    <name type="scientific">Rhynchospora tenuis</name>
    <dbReference type="NCBI Taxonomy" id="198213"/>
    <lineage>
        <taxon>Eukaryota</taxon>
        <taxon>Viridiplantae</taxon>
        <taxon>Streptophyta</taxon>
        <taxon>Embryophyta</taxon>
        <taxon>Tracheophyta</taxon>
        <taxon>Spermatophyta</taxon>
        <taxon>Magnoliopsida</taxon>
        <taxon>Liliopsida</taxon>
        <taxon>Poales</taxon>
        <taxon>Cyperaceae</taxon>
        <taxon>Cyperoideae</taxon>
        <taxon>Rhynchosporeae</taxon>
        <taxon>Rhynchospora</taxon>
    </lineage>
</organism>
<keyword evidence="7" id="KW-0812">Transmembrane</keyword>
<dbReference type="PANTHER" id="PTHR31744:SF235">
    <property type="entry name" value="NAC DOMAIN-CONTAINING PROTEIN"/>
    <property type="match status" value="1"/>
</dbReference>
<dbReference type="PROSITE" id="PS51005">
    <property type="entry name" value="NAC"/>
    <property type="match status" value="1"/>
</dbReference>